<dbReference type="SUPFAM" id="SSF109709">
    <property type="entry name" value="KorB DNA-binding domain-like"/>
    <property type="match status" value="1"/>
</dbReference>
<dbReference type="InterPro" id="IPR003115">
    <property type="entry name" value="ParB_N"/>
</dbReference>
<organism evidence="3 4">
    <name type="scientific">Sphingomonas hylomeconis</name>
    <dbReference type="NCBI Taxonomy" id="1395958"/>
    <lineage>
        <taxon>Bacteria</taxon>
        <taxon>Pseudomonadati</taxon>
        <taxon>Pseudomonadota</taxon>
        <taxon>Alphaproteobacteria</taxon>
        <taxon>Sphingomonadales</taxon>
        <taxon>Sphingomonadaceae</taxon>
        <taxon>Sphingomonas</taxon>
    </lineage>
</organism>
<feature type="compositionally biased region" description="Low complexity" evidence="1">
    <location>
        <begin position="654"/>
        <end position="695"/>
    </location>
</feature>
<proteinExistence type="predicted"/>
<gene>
    <name evidence="3" type="ORF">ACFONA_03600</name>
</gene>
<evidence type="ECO:0000256" key="1">
    <source>
        <dbReference type="SAM" id="MobiDB-lite"/>
    </source>
</evidence>
<evidence type="ECO:0000313" key="4">
    <source>
        <dbReference type="Proteomes" id="UP001595713"/>
    </source>
</evidence>
<name>A0ABV7SQI5_9SPHN</name>
<reference evidence="4" key="1">
    <citation type="journal article" date="2019" name="Int. J. Syst. Evol. Microbiol.">
        <title>The Global Catalogue of Microorganisms (GCM) 10K type strain sequencing project: providing services to taxonomists for standard genome sequencing and annotation.</title>
        <authorList>
            <consortium name="The Broad Institute Genomics Platform"/>
            <consortium name="The Broad Institute Genome Sequencing Center for Infectious Disease"/>
            <person name="Wu L."/>
            <person name="Ma J."/>
        </authorList>
    </citation>
    <scope>NUCLEOTIDE SEQUENCE [LARGE SCALE GENOMIC DNA]</scope>
    <source>
        <strain evidence="4">KCTC 42739</strain>
    </source>
</reference>
<dbReference type="Pfam" id="PF17762">
    <property type="entry name" value="HTH_ParB"/>
    <property type="match status" value="1"/>
</dbReference>
<dbReference type="CDD" id="cd16406">
    <property type="entry name" value="ParB_N_like"/>
    <property type="match status" value="1"/>
</dbReference>
<keyword evidence="4" id="KW-1185">Reference proteome</keyword>
<dbReference type="InterPro" id="IPR041468">
    <property type="entry name" value="HTH_ParB/Spo0J"/>
</dbReference>
<dbReference type="Proteomes" id="UP001595713">
    <property type="component" value="Unassembled WGS sequence"/>
</dbReference>
<sequence length="695" mass="73161">MTQSILYVPAANLTKSPSNVRKCGDAVADAQLEANIAARGVLQNLIGVPVARRKGQYRITAGGRRLDAVHRLIEKGTFAADYPVPVMTVGNAGDAIEISLSENFFRLGMNPADACRAFQDIIETEAKTPAEIATRFGLTERFVLGRLRLAGLAEPVFEALRDGTITLDVAKAYASTSDTARQAAVFEQLKGAYYSATVNEIRRALAHGSCTGQDPKALFVGRAAYIEAGGRIDGDLFSDADSEVWRDGDLLDRLADEKLAAAATAIRARDGYAEIRTVAASHLPYMETWGLREIEREPGPLGHEAEARKAEIEAELAGIETLAAGAGGYSGEQNDRIEVLEEELGAILDDSTVITAAQKATALAYVTIGADGRPQIHERLFVAPAAGVEDAPGRDGNGEERAAAAKVPKPVHSQRLADELAMMKTELLALHVAGDPHFALDLGTFIMVDCATRFGAADMPSALRASAPAALVQDFASGTSAAEAWAKLVAGLDRGWTDHAGLDARYEAFCALDEAARAAWLCWAVARTLHAVPAGRTGSGFLDHLGRKLGIDVAGWWRPTARNYFDRVTKPAILDLLEEIGGADLRARYAASKKHDLAASAEKLFAGQTIVEAELKERALAWLPEAMRFDPAGSAPTDAPGDADCGDSAAPADEATGSADETGATGAEESAAEPGKIAAGPAADGAKPDGLAEAA</sequence>
<dbReference type="EMBL" id="JBHRXP010000001">
    <property type="protein sequence ID" value="MFC3579239.1"/>
    <property type="molecule type" value="Genomic_DNA"/>
</dbReference>
<dbReference type="Pfam" id="PF02195">
    <property type="entry name" value="ParB_N"/>
    <property type="match status" value="1"/>
</dbReference>
<dbReference type="SMART" id="SM00470">
    <property type="entry name" value="ParB"/>
    <property type="match status" value="1"/>
</dbReference>
<dbReference type="InterPro" id="IPR036086">
    <property type="entry name" value="ParB/Sulfiredoxin_sf"/>
</dbReference>
<dbReference type="InterPro" id="IPR050336">
    <property type="entry name" value="Chromosome_partition/occlusion"/>
</dbReference>
<dbReference type="Gene3D" id="3.90.1530.30">
    <property type="match status" value="1"/>
</dbReference>
<dbReference type="Gene3D" id="1.10.10.2830">
    <property type="match status" value="1"/>
</dbReference>
<dbReference type="PANTHER" id="PTHR33375">
    <property type="entry name" value="CHROMOSOME-PARTITIONING PROTEIN PARB-RELATED"/>
    <property type="match status" value="1"/>
</dbReference>
<dbReference type="SUPFAM" id="SSF110849">
    <property type="entry name" value="ParB/Sulfiredoxin"/>
    <property type="match status" value="1"/>
</dbReference>
<dbReference type="PANTHER" id="PTHR33375:SF7">
    <property type="entry name" value="CHROMOSOME 2-PARTITIONING PROTEIN PARB-RELATED"/>
    <property type="match status" value="1"/>
</dbReference>
<feature type="region of interest" description="Disordered" evidence="1">
    <location>
        <begin position="631"/>
        <end position="695"/>
    </location>
</feature>
<evidence type="ECO:0000313" key="3">
    <source>
        <dbReference type="EMBL" id="MFC3579239.1"/>
    </source>
</evidence>
<feature type="domain" description="ParB-like N-terminal" evidence="2">
    <location>
        <begin position="6"/>
        <end position="104"/>
    </location>
</feature>
<protein>
    <submittedName>
        <fullName evidence="3">ParB/RepB/Spo0J family partition protein</fullName>
    </submittedName>
</protein>
<evidence type="ECO:0000259" key="2">
    <source>
        <dbReference type="SMART" id="SM00470"/>
    </source>
</evidence>
<comment type="caution">
    <text evidence="3">The sequence shown here is derived from an EMBL/GenBank/DDBJ whole genome shotgun (WGS) entry which is preliminary data.</text>
</comment>
<accession>A0ABV7SQI5</accession>
<dbReference type="RefSeq" id="WP_261295210.1">
    <property type="nucleotide sequence ID" value="NZ_JANQBK010000014.1"/>
</dbReference>